<evidence type="ECO:0000256" key="3">
    <source>
        <dbReference type="PROSITE-ProRule" id="PRU00023"/>
    </source>
</evidence>
<sequence length="95" mass="10807">MNRLDIVQFLIENNYADVNKTKSTTRAESTALVWAVRRNNISIVKYLIEKGAHVDYYCKKNYKSKFSTPLTLAVHDGNLELVQILFNAGADTNVK</sequence>
<feature type="non-terminal residue" evidence="4">
    <location>
        <position position="95"/>
    </location>
</feature>
<feature type="repeat" description="ANK" evidence="3">
    <location>
        <begin position="65"/>
        <end position="95"/>
    </location>
</feature>
<proteinExistence type="predicted"/>
<accession>A0A822BWT8</accession>
<keyword evidence="1" id="KW-0677">Repeat</keyword>
<organism evidence="4 5">
    <name type="scientific">Rotaria socialis</name>
    <dbReference type="NCBI Taxonomy" id="392032"/>
    <lineage>
        <taxon>Eukaryota</taxon>
        <taxon>Metazoa</taxon>
        <taxon>Spiralia</taxon>
        <taxon>Gnathifera</taxon>
        <taxon>Rotifera</taxon>
        <taxon>Eurotatoria</taxon>
        <taxon>Bdelloidea</taxon>
        <taxon>Philodinida</taxon>
        <taxon>Philodinidae</taxon>
        <taxon>Rotaria</taxon>
    </lineage>
</organism>
<name>A0A822BWT8_9BILA</name>
<dbReference type="PANTHER" id="PTHR24188">
    <property type="entry name" value="ANKYRIN REPEAT PROTEIN"/>
    <property type="match status" value="1"/>
</dbReference>
<dbReference type="PANTHER" id="PTHR24188:SF29">
    <property type="entry name" value="GH09064P"/>
    <property type="match status" value="1"/>
</dbReference>
<evidence type="ECO:0000313" key="4">
    <source>
        <dbReference type="EMBL" id="CAF5035709.1"/>
    </source>
</evidence>
<dbReference type="EMBL" id="CAJOBR010044891">
    <property type="protein sequence ID" value="CAF5035709.1"/>
    <property type="molecule type" value="Genomic_DNA"/>
</dbReference>
<comment type="caution">
    <text evidence="4">The sequence shown here is derived from an EMBL/GenBank/DDBJ whole genome shotgun (WGS) entry which is preliminary data.</text>
</comment>
<dbReference type="Pfam" id="PF12796">
    <property type="entry name" value="Ank_2"/>
    <property type="match status" value="1"/>
</dbReference>
<dbReference type="PROSITE" id="PS50088">
    <property type="entry name" value="ANK_REPEAT"/>
    <property type="match status" value="2"/>
</dbReference>
<dbReference type="Proteomes" id="UP000663848">
    <property type="component" value="Unassembled WGS sequence"/>
</dbReference>
<dbReference type="SMART" id="SM00248">
    <property type="entry name" value="ANK"/>
    <property type="match status" value="2"/>
</dbReference>
<evidence type="ECO:0000256" key="1">
    <source>
        <dbReference type="ARBA" id="ARBA00022737"/>
    </source>
</evidence>
<dbReference type="InterPro" id="IPR002110">
    <property type="entry name" value="Ankyrin_rpt"/>
</dbReference>
<evidence type="ECO:0000313" key="5">
    <source>
        <dbReference type="Proteomes" id="UP000663848"/>
    </source>
</evidence>
<dbReference type="Gene3D" id="1.25.40.20">
    <property type="entry name" value="Ankyrin repeat-containing domain"/>
    <property type="match status" value="1"/>
</dbReference>
<gene>
    <name evidence="4" type="ORF">QYT958_LOCUS41006</name>
</gene>
<dbReference type="AlphaFoldDB" id="A0A822BWT8"/>
<feature type="repeat" description="ANK" evidence="3">
    <location>
        <begin position="27"/>
        <end position="59"/>
    </location>
</feature>
<dbReference type="InterPro" id="IPR036770">
    <property type="entry name" value="Ankyrin_rpt-contain_sf"/>
</dbReference>
<protein>
    <recommendedName>
        <fullName evidence="6">Ankyrin repeat protein</fullName>
    </recommendedName>
</protein>
<keyword evidence="2 3" id="KW-0040">ANK repeat</keyword>
<evidence type="ECO:0000256" key="2">
    <source>
        <dbReference type="ARBA" id="ARBA00023043"/>
    </source>
</evidence>
<dbReference type="PROSITE" id="PS50297">
    <property type="entry name" value="ANK_REP_REGION"/>
    <property type="match status" value="2"/>
</dbReference>
<evidence type="ECO:0008006" key="6">
    <source>
        <dbReference type="Google" id="ProtNLM"/>
    </source>
</evidence>
<dbReference type="SUPFAM" id="SSF48403">
    <property type="entry name" value="Ankyrin repeat"/>
    <property type="match status" value="1"/>
</dbReference>
<reference evidence="4" key="1">
    <citation type="submission" date="2021-02" db="EMBL/GenBank/DDBJ databases">
        <authorList>
            <person name="Nowell W R."/>
        </authorList>
    </citation>
    <scope>NUCLEOTIDE SEQUENCE</scope>
</reference>